<dbReference type="GO" id="GO:0071004">
    <property type="term" value="C:U2-type prespliceosome"/>
    <property type="evidence" value="ECO:0007669"/>
    <property type="project" value="TreeGrafter"/>
</dbReference>
<dbReference type="SMART" id="SM00651">
    <property type="entry name" value="Sm"/>
    <property type="match status" value="1"/>
</dbReference>
<sequence>MHGVDLRSYVDSRVKISLTKDRVVVGVLKGYDSFMNCVLEAATESGESIGTAIIKGSSLSSVELAE</sequence>
<organism evidence="5 6">
    <name type="scientific">Starmerella bacillaris</name>
    <name type="common">Yeast</name>
    <name type="synonym">Candida zemplinina</name>
    <dbReference type="NCBI Taxonomy" id="1247836"/>
    <lineage>
        <taxon>Eukaryota</taxon>
        <taxon>Fungi</taxon>
        <taxon>Dikarya</taxon>
        <taxon>Ascomycota</taxon>
        <taxon>Saccharomycotina</taxon>
        <taxon>Dipodascomycetes</taxon>
        <taxon>Dipodascales</taxon>
        <taxon>Trichomonascaceae</taxon>
        <taxon>Starmerella</taxon>
    </lineage>
</organism>
<dbReference type="SUPFAM" id="SSF50182">
    <property type="entry name" value="Sm-like ribonucleoproteins"/>
    <property type="match status" value="1"/>
</dbReference>
<dbReference type="GO" id="GO:0071011">
    <property type="term" value="C:precatalytic spliceosome"/>
    <property type="evidence" value="ECO:0007669"/>
    <property type="project" value="TreeGrafter"/>
</dbReference>
<dbReference type="GO" id="GO:0097526">
    <property type="term" value="C:spliceosomal tri-snRNP complex"/>
    <property type="evidence" value="ECO:0007669"/>
    <property type="project" value="TreeGrafter"/>
</dbReference>
<dbReference type="InterPro" id="IPR044641">
    <property type="entry name" value="Lsm7/SmG-like"/>
</dbReference>
<dbReference type="EMBL" id="BTGC01000008">
    <property type="protein sequence ID" value="GMM52277.1"/>
    <property type="molecule type" value="Genomic_DNA"/>
</dbReference>
<dbReference type="AlphaFoldDB" id="A0AAV5RLZ9"/>
<evidence type="ECO:0000256" key="3">
    <source>
        <dbReference type="ARBA" id="ARBA00041356"/>
    </source>
</evidence>
<dbReference type="InterPro" id="IPR010920">
    <property type="entry name" value="LSM_dom_sf"/>
</dbReference>
<comment type="caution">
    <text evidence="5">The sequence shown here is derived from an EMBL/GenBank/DDBJ whole genome shotgun (WGS) entry which is preliminary data.</text>
</comment>
<proteinExistence type="inferred from homology"/>
<dbReference type="InterPro" id="IPR001163">
    <property type="entry name" value="Sm_dom_euk/arc"/>
</dbReference>
<keyword evidence="6" id="KW-1185">Reference proteome</keyword>
<dbReference type="Gene3D" id="2.30.30.100">
    <property type="match status" value="1"/>
</dbReference>
<dbReference type="GO" id="GO:0005686">
    <property type="term" value="C:U2 snRNP"/>
    <property type="evidence" value="ECO:0007669"/>
    <property type="project" value="TreeGrafter"/>
</dbReference>
<name>A0AAV5RLZ9_STABA</name>
<dbReference type="PANTHER" id="PTHR10553:SF2">
    <property type="entry name" value="SMALL NUCLEAR RIBONUCLEOPROTEIN G"/>
    <property type="match status" value="1"/>
</dbReference>
<evidence type="ECO:0000256" key="1">
    <source>
        <dbReference type="ARBA" id="ARBA00006850"/>
    </source>
</evidence>
<dbReference type="GO" id="GO:0003723">
    <property type="term" value="F:RNA binding"/>
    <property type="evidence" value="ECO:0007669"/>
    <property type="project" value="InterPro"/>
</dbReference>
<dbReference type="PANTHER" id="PTHR10553">
    <property type="entry name" value="SMALL NUCLEAR RIBONUCLEOPROTEIN"/>
    <property type="match status" value="1"/>
</dbReference>
<evidence type="ECO:0000256" key="2">
    <source>
        <dbReference type="ARBA" id="ARBA00023274"/>
    </source>
</evidence>
<dbReference type="Pfam" id="PF01423">
    <property type="entry name" value="LSM"/>
    <property type="match status" value="1"/>
</dbReference>
<dbReference type="GO" id="GO:0005685">
    <property type="term" value="C:U1 snRNP"/>
    <property type="evidence" value="ECO:0007669"/>
    <property type="project" value="TreeGrafter"/>
</dbReference>
<dbReference type="InterPro" id="IPR047575">
    <property type="entry name" value="Sm"/>
</dbReference>
<dbReference type="Proteomes" id="UP001362899">
    <property type="component" value="Unassembled WGS sequence"/>
</dbReference>
<evidence type="ECO:0000259" key="4">
    <source>
        <dbReference type="PROSITE" id="PS52002"/>
    </source>
</evidence>
<dbReference type="GO" id="GO:0000398">
    <property type="term" value="P:mRNA splicing, via spliceosome"/>
    <property type="evidence" value="ECO:0007669"/>
    <property type="project" value="TreeGrafter"/>
</dbReference>
<dbReference type="PROSITE" id="PS52002">
    <property type="entry name" value="SM"/>
    <property type="match status" value="1"/>
</dbReference>
<dbReference type="GO" id="GO:0071013">
    <property type="term" value="C:catalytic step 2 spliceosome"/>
    <property type="evidence" value="ECO:0007669"/>
    <property type="project" value="TreeGrafter"/>
</dbReference>
<reference evidence="5 6" key="1">
    <citation type="journal article" date="2023" name="Elife">
        <title>Identification of key yeast species and microbe-microbe interactions impacting larval growth of Drosophila in the wild.</title>
        <authorList>
            <person name="Mure A."/>
            <person name="Sugiura Y."/>
            <person name="Maeda R."/>
            <person name="Honda K."/>
            <person name="Sakurai N."/>
            <person name="Takahashi Y."/>
            <person name="Watada M."/>
            <person name="Katoh T."/>
            <person name="Gotoh A."/>
            <person name="Gotoh Y."/>
            <person name="Taniguchi I."/>
            <person name="Nakamura K."/>
            <person name="Hayashi T."/>
            <person name="Katayama T."/>
            <person name="Uemura T."/>
            <person name="Hattori Y."/>
        </authorList>
    </citation>
    <scope>NUCLEOTIDE SEQUENCE [LARGE SCALE GENOMIC DNA]</scope>
    <source>
        <strain evidence="5 6">SB-73</strain>
    </source>
</reference>
<dbReference type="GO" id="GO:0005682">
    <property type="term" value="C:U5 snRNP"/>
    <property type="evidence" value="ECO:0007669"/>
    <property type="project" value="TreeGrafter"/>
</dbReference>
<keyword evidence="2" id="KW-0687">Ribonucleoprotein</keyword>
<accession>A0AAV5RLZ9</accession>
<evidence type="ECO:0000313" key="6">
    <source>
        <dbReference type="Proteomes" id="UP001362899"/>
    </source>
</evidence>
<protein>
    <recommendedName>
        <fullName evidence="3">Sm protein G</fullName>
    </recommendedName>
</protein>
<feature type="domain" description="Sm" evidence="4">
    <location>
        <begin position="1"/>
        <end position="66"/>
    </location>
</feature>
<evidence type="ECO:0000313" key="5">
    <source>
        <dbReference type="EMBL" id="GMM52277.1"/>
    </source>
</evidence>
<gene>
    <name evidence="5" type="ORF">DASB73_032400</name>
</gene>
<comment type="similarity">
    <text evidence="1">Belongs to the snRNP Sm proteins family.</text>
</comment>
<dbReference type="GO" id="GO:0005687">
    <property type="term" value="C:U4 snRNP"/>
    <property type="evidence" value="ECO:0007669"/>
    <property type="project" value="TreeGrafter"/>
</dbReference>
<dbReference type="GO" id="GO:0034719">
    <property type="term" value="C:SMN-Sm protein complex"/>
    <property type="evidence" value="ECO:0007669"/>
    <property type="project" value="TreeGrafter"/>
</dbReference>